<dbReference type="EMBL" id="VDFW01000043">
    <property type="protein sequence ID" value="TNC20461.1"/>
    <property type="molecule type" value="Genomic_DNA"/>
</dbReference>
<feature type="transmembrane region" description="Helical" evidence="11">
    <location>
        <begin position="327"/>
        <end position="347"/>
    </location>
</feature>
<comment type="caution">
    <text evidence="13">The sequence shown here is derived from an EMBL/GenBank/DDBJ whole genome shotgun (WGS) entry which is preliminary data.</text>
</comment>
<feature type="transmembrane region" description="Helical" evidence="11">
    <location>
        <begin position="86"/>
        <end position="104"/>
    </location>
</feature>
<dbReference type="InterPro" id="IPR036259">
    <property type="entry name" value="MFS_trans_sf"/>
</dbReference>
<feature type="transmembrane region" description="Helical" evidence="11">
    <location>
        <begin position="274"/>
        <end position="295"/>
    </location>
</feature>
<evidence type="ECO:0000256" key="4">
    <source>
        <dbReference type="ARBA" id="ARBA00022475"/>
    </source>
</evidence>
<evidence type="ECO:0000256" key="6">
    <source>
        <dbReference type="ARBA" id="ARBA00022847"/>
    </source>
</evidence>
<evidence type="ECO:0000256" key="7">
    <source>
        <dbReference type="ARBA" id="ARBA00022989"/>
    </source>
</evidence>
<keyword evidence="8 11" id="KW-0472">Membrane</keyword>
<feature type="transmembrane region" description="Helical" evidence="11">
    <location>
        <begin position="150"/>
        <end position="173"/>
    </location>
</feature>
<dbReference type="Gene3D" id="1.20.1250.20">
    <property type="entry name" value="MFS general substrate transporter like domains"/>
    <property type="match status" value="2"/>
</dbReference>
<evidence type="ECO:0000256" key="1">
    <source>
        <dbReference type="ARBA" id="ARBA00004651"/>
    </source>
</evidence>
<feature type="transmembrane region" description="Helical" evidence="11">
    <location>
        <begin position="396"/>
        <end position="416"/>
    </location>
</feature>
<dbReference type="InterPro" id="IPR020846">
    <property type="entry name" value="MFS_dom"/>
</dbReference>
<keyword evidence="3" id="KW-0813">Transport</keyword>
<feature type="domain" description="Major facilitator superfamily (MFS) profile" evidence="12">
    <location>
        <begin position="13"/>
        <end position="421"/>
    </location>
</feature>
<dbReference type="Pfam" id="PF07690">
    <property type="entry name" value="MFS_1"/>
    <property type="match status" value="1"/>
</dbReference>
<name>A0A5C4LQT6_9PSEU</name>
<protein>
    <recommendedName>
        <fullName evidence="10">Putative proline/betaine transporter</fullName>
    </recommendedName>
</protein>
<dbReference type="CDD" id="cd17369">
    <property type="entry name" value="MFS_ShiA_like"/>
    <property type="match status" value="1"/>
</dbReference>
<comment type="function">
    <text evidence="9">May be a proton symporter involved in the uptake of osmolytes such as proline and glycine betaine.</text>
</comment>
<dbReference type="GO" id="GO:0005886">
    <property type="term" value="C:plasma membrane"/>
    <property type="evidence" value="ECO:0007669"/>
    <property type="project" value="UniProtKB-SubCell"/>
</dbReference>
<keyword evidence="4" id="KW-1003">Cell membrane</keyword>
<feature type="transmembrane region" description="Helical" evidence="11">
    <location>
        <begin position="238"/>
        <end position="262"/>
    </location>
</feature>
<feature type="transmembrane region" description="Helical" evidence="11">
    <location>
        <begin position="185"/>
        <end position="204"/>
    </location>
</feature>
<dbReference type="Proteomes" id="UP000305546">
    <property type="component" value="Unassembled WGS sequence"/>
</dbReference>
<dbReference type="FunFam" id="1.20.1250.20:FF:000001">
    <property type="entry name" value="Dicarboxylate MFS transporter"/>
    <property type="match status" value="1"/>
</dbReference>
<comment type="similarity">
    <text evidence="2">Belongs to the major facilitator superfamily. Metabolite:H+ Symporter (MHS) family (TC 2.A.1.6) family.</text>
</comment>
<organism evidence="13 14">
    <name type="scientific">Amycolatopsis alkalitolerans</name>
    <dbReference type="NCBI Taxonomy" id="2547244"/>
    <lineage>
        <taxon>Bacteria</taxon>
        <taxon>Bacillati</taxon>
        <taxon>Actinomycetota</taxon>
        <taxon>Actinomycetes</taxon>
        <taxon>Pseudonocardiales</taxon>
        <taxon>Pseudonocardiaceae</taxon>
        <taxon>Amycolatopsis</taxon>
    </lineage>
</organism>
<dbReference type="PROSITE" id="PS50850">
    <property type="entry name" value="MFS"/>
    <property type="match status" value="1"/>
</dbReference>
<keyword evidence="14" id="KW-1185">Reference proteome</keyword>
<evidence type="ECO:0000256" key="10">
    <source>
        <dbReference type="ARBA" id="ARBA00039918"/>
    </source>
</evidence>
<keyword evidence="7 11" id="KW-1133">Transmembrane helix</keyword>
<dbReference type="SUPFAM" id="SSF103473">
    <property type="entry name" value="MFS general substrate transporter"/>
    <property type="match status" value="1"/>
</dbReference>
<keyword evidence="5 11" id="KW-0812">Transmembrane</keyword>
<feature type="transmembrane region" description="Helical" evidence="11">
    <location>
        <begin position="368"/>
        <end position="390"/>
    </location>
</feature>
<evidence type="ECO:0000313" key="13">
    <source>
        <dbReference type="EMBL" id="TNC20461.1"/>
    </source>
</evidence>
<dbReference type="OrthoDB" id="8953821at2"/>
<evidence type="ECO:0000313" key="14">
    <source>
        <dbReference type="Proteomes" id="UP000305546"/>
    </source>
</evidence>
<dbReference type="AlphaFoldDB" id="A0A5C4LQT6"/>
<dbReference type="PANTHER" id="PTHR43045:SF1">
    <property type="entry name" value="SHIKIMATE TRANSPORTER"/>
    <property type="match status" value="1"/>
</dbReference>
<keyword evidence="6" id="KW-0769">Symport</keyword>
<evidence type="ECO:0000256" key="5">
    <source>
        <dbReference type="ARBA" id="ARBA00022692"/>
    </source>
</evidence>
<evidence type="ECO:0000256" key="8">
    <source>
        <dbReference type="ARBA" id="ARBA00023136"/>
    </source>
</evidence>
<dbReference type="GO" id="GO:0015293">
    <property type="term" value="F:symporter activity"/>
    <property type="evidence" value="ECO:0007669"/>
    <property type="project" value="UniProtKB-KW"/>
</dbReference>
<evidence type="ECO:0000256" key="3">
    <source>
        <dbReference type="ARBA" id="ARBA00022448"/>
    </source>
</evidence>
<dbReference type="InterPro" id="IPR011701">
    <property type="entry name" value="MFS"/>
</dbReference>
<dbReference type="RefSeq" id="WP_139100328.1">
    <property type="nucleotide sequence ID" value="NZ_VDFW01000043.1"/>
</dbReference>
<evidence type="ECO:0000259" key="12">
    <source>
        <dbReference type="PROSITE" id="PS50850"/>
    </source>
</evidence>
<dbReference type="PANTHER" id="PTHR43045">
    <property type="entry name" value="SHIKIMATE TRANSPORTER"/>
    <property type="match status" value="1"/>
</dbReference>
<proteinExistence type="inferred from homology"/>
<comment type="subcellular location">
    <subcellularLocation>
        <location evidence="1">Cell membrane</location>
        <topology evidence="1">Multi-pass membrane protein</topology>
    </subcellularLocation>
</comment>
<gene>
    <name evidence="13" type="ORF">FG385_30865</name>
</gene>
<evidence type="ECO:0000256" key="9">
    <source>
        <dbReference type="ARBA" id="ARBA00037295"/>
    </source>
</evidence>
<sequence length="445" mass="46616">MTQSVGTREARKVARASFIGTTIEWYDFFLYGAAAALVFGPQFFPSGNPVVSQLGSFATFAVGFLTRPVGGMIAGHFGDRIGRKRILILSLVVMGSSTVLVGVLPNYAQIGLAAPVLLVVLRLVQGLAVGAEWGGAALMAVEHAPPKRRALYGSATQLGVPAGAILSNLMMLLLSWLTGAGFTDWGWRIGFVASLALVVYGLVIRRQLTESPLFAKAARHGPARVPLLHLLRRYPAGVLIAILATAASPAIGYTVLTFTLSYGPKVDGFSRNDILLMGIVASFVQMFAMLWAGLVADRSGRLRTMMIGTAVQVAAALLLFPLLDTKIWVVALLACVFGATSNVAQYAPLPAVMSDLFPTNVRYSGSSLGYQVGGIVGGSFAPMIATGILAATGSSFMIGVYLAGMTVISGVAVLIAHTGALTRRARDEEAAVVVRAGPAMTTEAP</sequence>
<accession>A0A5C4LQT6</accession>
<feature type="transmembrane region" description="Helical" evidence="11">
    <location>
        <begin position="50"/>
        <end position="74"/>
    </location>
</feature>
<reference evidence="13 14" key="1">
    <citation type="submission" date="2019-06" db="EMBL/GenBank/DDBJ databases">
        <title>Amycolatopsis alkalitolerans sp. nov., isolated from Gastrodia elata Blume.</title>
        <authorList>
            <person name="Narsing Rao M.P."/>
            <person name="Li W.J."/>
        </authorList>
    </citation>
    <scope>NUCLEOTIDE SEQUENCE [LARGE SCALE GENOMIC DNA]</scope>
    <source>
        <strain evidence="13 14">SYSUP0005</strain>
    </source>
</reference>
<evidence type="ECO:0000256" key="11">
    <source>
        <dbReference type="SAM" id="Phobius"/>
    </source>
</evidence>
<evidence type="ECO:0000256" key="2">
    <source>
        <dbReference type="ARBA" id="ARBA00008240"/>
    </source>
</evidence>